<sequence>MCRYIGFTIEGVTPDFEIFTAFLCIRQIFGRHTAEAILSEFEDILREWNLKISVVIRVVTDSGSNMIKAFDLNLPGYVEKENESENKEPDPSPDAATNQNEAASNLEMVDLELTGPVYDSLMEMIDANCSHLSHLATGVSDLATYEMSSKLRESCKAHDLQNVIKNGLNKIEAQAGAVIKRVSKIINSVRMSVNDTEAVFKAVGFRLVAKNATRWNSQLASLRSIIKAIDYDPQLQTGLNATTKKH</sequence>
<name>A0A164G2H2_9CRUS</name>
<keyword evidence="2" id="KW-1185">Reference proteome</keyword>
<proteinExistence type="predicted"/>
<evidence type="ECO:0000313" key="1">
    <source>
        <dbReference type="EMBL" id="KZR98441.1"/>
    </source>
</evidence>
<protein>
    <submittedName>
        <fullName evidence="1">Uncharacterized protein</fullName>
    </submittedName>
</protein>
<dbReference type="SUPFAM" id="SSF53098">
    <property type="entry name" value="Ribonuclease H-like"/>
    <property type="match status" value="1"/>
</dbReference>
<accession>A0A164G2H2</accession>
<dbReference type="AlphaFoldDB" id="A0A164G2H2"/>
<dbReference type="EMBL" id="LRGB01017049">
    <property type="protein sequence ID" value="KZR98441.1"/>
    <property type="molecule type" value="Genomic_DNA"/>
</dbReference>
<evidence type="ECO:0000313" key="2">
    <source>
        <dbReference type="Proteomes" id="UP000076858"/>
    </source>
</evidence>
<dbReference type="OrthoDB" id="10057873at2759"/>
<organism evidence="1 2">
    <name type="scientific">Daphnia magna</name>
    <dbReference type="NCBI Taxonomy" id="35525"/>
    <lineage>
        <taxon>Eukaryota</taxon>
        <taxon>Metazoa</taxon>
        <taxon>Ecdysozoa</taxon>
        <taxon>Arthropoda</taxon>
        <taxon>Crustacea</taxon>
        <taxon>Branchiopoda</taxon>
        <taxon>Diplostraca</taxon>
        <taxon>Cladocera</taxon>
        <taxon>Anomopoda</taxon>
        <taxon>Daphniidae</taxon>
        <taxon>Daphnia</taxon>
    </lineage>
</organism>
<reference evidence="1 2" key="1">
    <citation type="submission" date="2016-03" db="EMBL/GenBank/DDBJ databases">
        <title>EvidentialGene: Evidence-directed Construction of Genes on Genomes.</title>
        <authorList>
            <person name="Gilbert D.G."/>
            <person name="Choi J.-H."/>
            <person name="Mockaitis K."/>
            <person name="Colbourne J."/>
            <person name="Pfrender M."/>
        </authorList>
    </citation>
    <scope>NUCLEOTIDE SEQUENCE [LARGE SCALE GENOMIC DNA]</scope>
    <source>
        <strain evidence="1 2">Xinb3</strain>
        <tissue evidence="1">Complete organism</tissue>
    </source>
</reference>
<dbReference type="InterPro" id="IPR012337">
    <property type="entry name" value="RNaseH-like_sf"/>
</dbReference>
<comment type="caution">
    <text evidence="1">The sequence shown here is derived from an EMBL/GenBank/DDBJ whole genome shotgun (WGS) entry which is preliminary data.</text>
</comment>
<dbReference type="Proteomes" id="UP000076858">
    <property type="component" value="Unassembled WGS sequence"/>
</dbReference>
<gene>
    <name evidence="1" type="ORF">APZ42_006142</name>
</gene>